<keyword evidence="2" id="KW-0675">Receptor</keyword>
<dbReference type="InterPro" id="IPR011009">
    <property type="entry name" value="Kinase-like_dom_sf"/>
</dbReference>
<dbReference type="Gene3D" id="3.30.200.20">
    <property type="entry name" value="Phosphorylase Kinase, domain 1"/>
    <property type="match status" value="1"/>
</dbReference>
<dbReference type="AlphaFoldDB" id="A0A830BTJ0"/>
<gene>
    <name evidence="2" type="ORF">PHJA_000967500</name>
</gene>
<dbReference type="InterPro" id="IPR050994">
    <property type="entry name" value="At_inactive_RLKs"/>
</dbReference>
<accession>A0A830BTJ0</accession>
<evidence type="ECO:0000313" key="2">
    <source>
        <dbReference type="EMBL" id="GFP88238.1"/>
    </source>
</evidence>
<reference evidence="2" key="1">
    <citation type="submission" date="2020-07" db="EMBL/GenBank/DDBJ databases">
        <title>Ethylene signaling mediates host invasion by parasitic plants.</title>
        <authorList>
            <person name="Yoshida S."/>
        </authorList>
    </citation>
    <scope>NUCLEOTIDE SEQUENCE</scope>
    <source>
        <strain evidence="2">Okayama</strain>
    </source>
</reference>
<evidence type="ECO:0000313" key="3">
    <source>
        <dbReference type="Proteomes" id="UP000653305"/>
    </source>
</evidence>
<dbReference type="GO" id="GO:0005524">
    <property type="term" value="F:ATP binding"/>
    <property type="evidence" value="ECO:0007669"/>
    <property type="project" value="InterPro"/>
</dbReference>
<dbReference type="GO" id="GO:0004672">
    <property type="term" value="F:protein kinase activity"/>
    <property type="evidence" value="ECO:0007669"/>
    <property type="project" value="InterPro"/>
</dbReference>
<organism evidence="2 3">
    <name type="scientific">Phtheirospermum japonicum</name>
    <dbReference type="NCBI Taxonomy" id="374723"/>
    <lineage>
        <taxon>Eukaryota</taxon>
        <taxon>Viridiplantae</taxon>
        <taxon>Streptophyta</taxon>
        <taxon>Embryophyta</taxon>
        <taxon>Tracheophyta</taxon>
        <taxon>Spermatophyta</taxon>
        <taxon>Magnoliopsida</taxon>
        <taxon>eudicotyledons</taxon>
        <taxon>Gunneridae</taxon>
        <taxon>Pentapetalae</taxon>
        <taxon>asterids</taxon>
        <taxon>lamiids</taxon>
        <taxon>Lamiales</taxon>
        <taxon>Orobanchaceae</taxon>
        <taxon>Orobanchaceae incertae sedis</taxon>
        <taxon>Phtheirospermum</taxon>
    </lineage>
</organism>
<keyword evidence="2" id="KW-0418">Kinase</keyword>
<dbReference type="InterPro" id="IPR000719">
    <property type="entry name" value="Prot_kinase_dom"/>
</dbReference>
<keyword evidence="2" id="KW-0808">Transferase</keyword>
<dbReference type="InterPro" id="IPR001245">
    <property type="entry name" value="Ser-Thr/Tyr_kinase_cat_dom"/>
</dbReference>
<sequence length="449" mass="50043">MFSGCNGERRAHVDWESRLKIAVGAAWGIAEIHKHNGGKLVHGNIKTSNIFRNPDQYGCVSDLGPTNLIKTSFVPGAHCYAPESKRTKFVFQSSDVYSFGVLLLELLTRKPSVHVPGGPEAVDLVKLVTSIRNWDVLRASSDVIGKGTFGTSYKVMVEDENIIMVKTLSDVNVTFIDFQQQMEIIGRVRHGNVDKVRAFCFSSNQKFLVYNYHDHDSVSALLHGKIGTGRTPLDWDTRLKIAVGAARGIAHVHKQDGQKLVHGNVKSSNIFINGQNYGIVSDVGLAKLTSPVRQSRIQSPGYCAPEVTDTRRVSQASDVYSFGIFLLELLSRKPSQTTTDDGKVVPLVNWIRSVDRDQWTAEVFDLELLMYENEDEAMVQLLQIALDCISTLPERRPKMSEVVKMLEEISGIEPLSESGLEDTLEQQLSSESRLEDLLEDLLPTLTHYK</sequence>
<feature type="domain" description="Protein kinase" evidence="1">
    <location>
        <begin position="138"/>
        <end position="409"/>
    </location>
</feature>
<proteinExistence type="predicted"/>
<dbReference type="PANTHER" id="PTHR48010:SF1">
    <property type="entry name" value="PROTEIN KINASE DOMAIN-CONTAINING PROTEIN"/>
    <property type="match status" value="1"/>
</dbReference>
<dbReference type="FunFam" id="1.10.510.10:FF:000095">
    <property type="entry name" value="protein STRUBBELIG-RECEPTOR FAMILY 8"/>
    <property type="match status" value="1"/>
</dbReference>
<dbReference type="Gene3D" id="1.10.510.10">
    <property type="entry name" value="Transferase(Phosphotransferase) domain 1"/>
    <property type="match status" value="2"/>
</dbReference>
<dbReference type="Proteomes" id="UP000653305">
    <property type="component" value="Unassembled WGS sequence"/>
</dbReference>
<keyword evidence="3" id="KW-1185">Reference proteome</keyword>
<protein>
    <submittedName>
        <fullName evidence="2">Probable inactive receptor kinase at4g23740</fullName>
    </submittedName>
</protein>
<dbReference type="EMBL" id="BMAC01000166">
    <property type="protein sequence ID" value="GFP88238.1"/>
    <property type="molecule type" value="Genomic_DNA"/>
</dbReference>
<dbReference type="PANTHER" id="PTHR48010">
    <property type="entry name" value="OS05G0588300 PROTEIN"/>
    <property type="match status" value="1"/>
</dbReference>
<comment type="caution">
    <text evidence="2">The sequence shown here is derived from an EMBL/GenBank/DDBJ whole genome shotgun (WGS) entry which is preliminary data.</text>
</comment>
<dbReference type="SUPFAM" id="SSF56112">
    <property type="entry name" value="Protein kinase-like (PK-like)"/>
    <property type="match status" value="2"/>
</dbReference>
<evidence type="ECO:0000259" key="1">
    <source>
        <dbReference type="PROSITE" id="PS50011"/>
    </source>
</evidence>
<dbReference type="PROSITE" id="PS50011">
    <property type="entry name" value="PROTEIN_KINASE_DOM"/>
    <property type="match status" value="1"/>
</dbReference>
<name>A0A830BTJ0_9LAMI</name>
<dbReference type="Pfam" id="PF07714">
    <property type="entry name" value="PK_Tyr_Ser-Thr"/>
    <property type="match status" value="2"/>
</dbReference>
<dbReference type="OrthoDB" id="907176at2759"/>